<dbReference type="AlphaFoldDB" id="A0A8J4A7S9"/>
<comment type="caution">
    <text evidence="4">The sequence shown here is derived from an EMBL/GenBank/DDBJ whole genome shotgun (WGS) entry which is preliminary data.</text>
</comment>
<dbReference type="Pfam" id="PF01156">
    <property type="entry name" value="IU_nuc_hydro"/>
    <property type="match status" value="1"/>
</dbReference>
<dbReference type="EMBL" id="BOPH01000159">
    <property type="protein sequence ID" value="GIJ75465.1"/>
    <property type="molecule type" value="Genomic_DNA"/>
</dbReference>
<sequence>MIDCDPGIDDAVALMLAAASPGLSVRAVTATFGNVGLDATARNALAVCELVGLDVPVHAGADRPLVRDVIGGRTFHGDAGLGGVVLPPPARDLAPGHAVDAIRAAVHGSPGEVTLVVTGAMTNVALALRLDPGLVAGVRRLVFMGGSTEAGNVTPAAEFNALADPHAMRVVLDSGIPLTMFGLNVTHRVLATPDRIARIRALGNPVAEAAATMLGFYLESYRVRYGWTGAALHDPCTIAHLLDPTLFTVVPMHVTVDTNEGPNFGRTTCDARRLGGQPPNVDVAVDADADRFFDLLAGALARY</sequence>
<keyword evidence="1" id="KW-0378">Hydrolase</keyword>
<dbReference type="GO" id="GO:0005829">
    <property type="term" value="C:cytosol"/>
    <property type="evidence" value="ECO:0007669"/>
    <property type="project" value="TreeGrafter"/>
</dbReference>
<dbReference type="PANTHER" id="PTHR12304:SF4">
    <property type="entry name" value="URIDINE NUCLEOSIDASE"/>
    <property type="match status" value="1"/>
</dbReference>
<reference evidence="4" key="1">
    <citation type="submission" date="2021-01" db="EMBL/GenBank/DDBJ databases">
        <title>Whole genome shotgun sequence of Virgisporangium ochraceum NBRC 16418.</title>
        <authorList>
            <person name="Komaki H."/>
            <person name="Tamura T."/>
        </authorList>
    </citation>
    <scope>NUCLEOTIDE SEQUENCE</scope>
    <source>
        <strain evidence="4">NBRC 16418</strain>
    </source>
</reference>
<keyword evidence="2" id="KW-0326">Glycosidase</keyword>
<feature type="domain" description="Inosine/uridine-preferring nucleoside hydrolase" evidence="3">
    <location>
        <begin position="2"/>
        <end position="294"/>
    </location>
</feature>
<protein>
    <recommendedName>
        <fullName evidence="3">Inosine/uridine-preferring nucleoside hydrolase domain-containing protein</fullName>
    </recommendedName>
</protein>
<evidence type="ECO:0000256" key="2">
    <source>
        <dbReference type="ARBA" id="ARBA00023295"/>
    </source>
</evidence>
<dbReference type="InterPro" id="IPR001910">
    <property type="entry name" value="Inosine/uridine_hydrolase_dom"/>
</dbReference>
<evidence type="ECO:0000256" key="1">
    <source>
        <dbReference type="ARBA" id="ARBA00022801"/>
    </source>
</evidence>
<dbReference type="InterPro" id="IPR023186">
    <property type="entry name" value="IUNH"/>
</dbReference>
<dbReference type="GO" id="GO:0006152">
    <property type="term" value="P:purine nucleoside catabolic process"/>
    <property type="evidence" value="ECO:0007669"/>
    <property type="project" value="TreeGrafter"/>
</dbReference>
<dbReference type="SUPFAM" id="SSF53590">
    <property type="entry name" value="Nucleoside hydrolase"/>
    <property type="match status" value="1"/>
</dbReference>
<evidence type="ECO:0000259" key="3">
    <source>
        <dbReference type="Pfam" id="PF01156"/>
    </source>
</evidence>
<evidence type="ECO:0000313" key="4">
    <source>
        <dbReference type="EMBL" id="GIJ75465.1"/>
    </source>
</evidence>
<name>A0A8J4A7S9_9ACTN</name>
<dbReference type="GO" id="GO:0008477">
    <property type="term" value="F:purine nucleosidase activity"/>
    <property type="evidence" value="ECO:0007669"/>
    <property type="project" value="TreeGrafter"/>
</dbReference>
<proteinExistence type="predicted"/>
<organism evidence="4 5">
    <name type="scientific">Virgisporangium ochraceum</name>
    <dbReference type="NCBI Taxonomy" id="65505"/>
    <lineage>
        <taxon>Bacteria</taxon>
        <taxon>Bacillati</taxon>
        <taxon>Actinomycetota</taxon>
        <taxon>Actinomycetes</taxon>
        <taxon>Micromonosporales</taxon>
        <taxon>Micromonosporaceae</taxon>
        <taxon>Virgisporangium</taxon>
    </lineage>
</organism>
<dbReference type="PROSITE" id="PS01247">
    <property type="entry name" value="IUNH"/>
    <property type="match status" value="1"/>
</dbReference>
<accession>A0A8J4A7S9</accession>
<keyword evidence="5" id="KW-1185">Reference proteome</keyword>
<dbReference type="InterPro" id="IPR015910">
    <property type="entry name" value="I/U_nuclsd_hydro_CS"/>
</dbReference>
<dbReference type="CDD" id="cd02651">
    <property type="entry name" value="nuc_hydro_IU_UC_XIUA"/>
    <property type="match status" value="1"/>
</dbReference>
<dbReference type="InterPro" id="IPR036452">
    <property type="entry name" value="Ribo_hydro-like"/>
</dbReference>
<dbReference type="GO" id="GO:0045437">
    <property type="term" value="F:uridine nucleosidase activity"/>
    <property type="evidence" value="ECO:0007669"/>
    <property type="project" value="UniProtKB-ARBA"/>
</dbReference>
<gene>
    <name evidence="4" type="ORF">Voc01_103820</name>
</gene>
<dbReference type="Proteomes" id="UP000635606">
    <property type="component" value="Unassembled WGS sequence"/>
</dbReference>
<dbReference type="Gene3D" id="3.90.245.10">
    <property type="entry name" value="Ribonucleoside hydrolase-like"/>
    <property type="match status" value="1"/>
</dbReference>
<evidence type="ECO:0000313" key="5">
    <source>
        <dbReference type="Proteomes" id="UP000635606"/>
    </source>
</evidence>
<dbReference type="PANTHER" id="PTHR12304">
    <property type="entry name" value="INOSINE-URIDINE PREFERRING NUCLEOSIDE HYDROLASE"/>
    <property type="match status" value="1"/>
</dbReference>